<sequence>MARKKSYSLRTMIAVMVSAVVLLVLLILYFIFRNQIIPQTRQALEDKAITIARTIALIPLVSEGLSEGNSKEIQDYTSRIARRNDIMFVVVTDMKGIRYSHPDASLVGLPFAGGGQEISLRGGESISEGAGPLGRSLRGFVPVYNNRGHQVGVVIAGLSLERVERLVLMNEWTIIAILVSGALLGAGGAFILAARIKRMVFGMEPEDISKLLQERSAMLESTREGIIAVDQEARITILNMEAQRLLRAAGIGGSAMNRQIAEYWPELGLEQVLAEGEGIQDRELELGDSSLLVNSLPVRVNGNIVGAIATFRDETELAVLAEKLSGVSVYAEALRSGAHEFMNKLHVIMGMTHMGLYDELQQYILGTVSNYQKEIGSITRQIKDPVLAGFLLGKLSRAREAGMELLLTGDSYLPEPADPQVIHELITIAGNLLDNALEALGELCEQPVKRVELAFQYEEGRLLCEVSDNGPGIPAGLGDKIFVQGYSSKGEQRGIGLYLVKKSVDKLGGHLELAAGCGPGAHFIVDVPYEVKEEEGV</sequence>
<evidence type="ECO:0000256" key="2">
    <source>
        <dbReference type="ARBA" id="ARBA00004651"/>
    </source>
</evidence>
<comment type="catalytic activity">
    <reaction evidence="1">
        <text>ATP + protein L-histidine = ADP + protein N-phospho-L-histidine.</text>
        <dbReference type="EC" id="2.7.13.3"/>
    </reaction>
</comment>
<dbReference type="GO" id="GO:0016301">
    <property type="term" value="F:kinase activity"/>
    <property type="evidence" value="ECO:0007669"/>
    <property type="project" value="UniProtKB-KW"/>
</dbReference>
<evidence type="ECO:0000256" key="9">
    <source>
        <dbReference type="ARBA" id="ARBA00022777"/>
    </source>
</evidence>
<dbReference type="InterPro" id="IPR004358">
    <property type="entry name" value="Sig_transdc_His_kin-like_C"/>
</dbReference>
<keyword evidence="12" id="KW-0902">Two-component regulatory system</keyword>
<evidence type="ECO:0000313" key="17">
    <source>
        <dbReference type="Proteomes" id="UP000773462"/>
    </source>
</evidence>
<dbReference type="PANTHER" id="PTHR43547:SF10">
    <property type="entry name" value="SENSOR HISTIDINE KINASE DCUS"/>
    <property type="match status" value="1"/>
</dbReference>
<evidence type="ECO:0000259" key="15">
    <source>
        <dbReference type="PROSITE" id="PS50109"/>
    </source>
</evidence>
<dbReference type="Gene3D" id="1.10.287.130">
    <property type="match status" value="1"/>
</dbReference>
<dbReference type="InterPro" id="IPR003594">
    <property type="entry name" value="HATPase_dom"/>
</dbReference>
<feature type="transmembrane region" description="Helical" evidence="14">
    <location>
        <begin position="172"/>
        <end position="194"/>
    </location>
</feature>
<organism evidence="16 17">
    <name type="scientific">Paenibacillus silagei</name>
    <dbReference type="NCBI Taxonomy" id="1670801"/>
    <lineage>
        <taxon>Bacteria</taxon>
        <taxon>Bacillati</taxon>
        <taxon>Bacillota</taxon>
        <taxon>Bacilli</taxon>
        <taxon>Bacillales</taxon>
        <taxon>Paenibacillaceae</taxon>
        <taxon>Paenibacillus</taxon>
    </lineage>
</organism>
<dbReference type="Pfam" id="PF17203">
    <property type="entry name" value="sCache_3_2"/>
    <property type="match status" value="1"/>
</dbReference>
<evidence type="ECO:0000256" key="8">
    <source>
        <dbReference type="ARBA" id="ARBA00022741"/>
    </source>
</evidence>
<dbReference type="SUPFAM" id="SSF103190">
    <property type="entry name" value="Sensory domain-like"/>
    <property type="match status" value="1"/>
</dbReference>
<reference evidence="16 17" key="1">
    <citation type="submission" date="2021-03" db="EMBL/GenBank/DDBJ databases">
        <title>Genomic Encyclopedia of Type Strains, Phase IV (KMG-IV): sequencing the most valuable type-strain genomes for metagenomic binning, comparative biology and taxonomic classification.</title>
        <authorList>
            <person name="Goeker M."/>
        </authorList>
    </citation>
    <scope>NUCLEOTIDE SEQUENCE [LARGE SCALE GENOMIC DNA]</scope>
    <source>
        <strain evidence="16 17">DSM 101953</strain>
    </source>
</reference>
<dbReference type="Proteomes" id="UP000773462">
    <property type="component" value="Unassembled WGS sequence"/>
</dbReference>
<name>A0ABS4NZ75_9BACL</name>
<dbReference type="InterPro" id="IPR033463">
    <property type="entry name" value="sCache_3"/>
</dbReference>
<evidence type="ECO:0000256" key="5">
    <source>
        <dbReference type="ARBA" id="ARBA00022553"/>
    </source>
</evidence>
<dbReference type="Gene3D" id="3.30.450.20">
    <property type="entry name" value="PAS domain"/>
    <property type="match status" value="2"/>
</dbReference>
<dbReference type="SMART" id="SM00387">
    <property type="entry name" value="HATPase_c"/>
    <property type="match status" value="1"/>
</dbReference>
<dbReference type="SUPFAM" id="SSF55874">
    <property type="entry name" value="ATPase domain of HSP90 chaperone/DNA topoisomerase II/histidine kinase"/>
    <property type="match status" value="1"/>
</dbReference>
<dbReference type="PANTHER" id="PTHR43547">
    <property type="entry name" value="TWO-COMPONENT HISTIDINE KINASE"/>
    <property type="match status" value="1"/>
</dbReference>
<dbReference type="InterPro" id="IPR029151">
    <property type="entry name" value="Sensor-like_sf"/>
</dbReference>
<keyword evidence="7 14" id="KW-0812">Transmembrane</keyword>
<accession>A0ABS4NZ75</accession>
<dbReference type="Gene3D" id="3.30.565.10">
    <property type="entry name" value="Histidine kinase-like ATPase, C-terminal domain"/>
    <property type="match status" value="1"/>
</dbReference>
<evidence type="ECO:0000256" key="3">
    <source>
        <dbReference type="ARBA" id="ARBA00012438"/>
    </source>
</evidence>
<keyword evidence="13 14" id="KW-0472">Membrane</keyword>
<evidence type="ECO:0000256" key="13">
    <source>
        <dbReference type="ARBA" id="ARBA00023136"/>
    </source>
</evidence>
<feature type="domain" description="Histidine kinase" evidence="15">
    <location>
        <begin position="336"/>
        <end position="531"/>
    </location>
</feature>
<proteinExistence type="predicted"/>
<keyword evidence="11 14" id="KW-1133">Transmembrane helix</keyword>
<keyword evidence="6" id="KW-0808">Transferase</keyword>
<comment type="caution">
    <text evidence="16">The sequence shown here is derived from an EMBL/GenBank/DDBJ whole genome shotgun (WGS) entry which is preliminary data.</text>
</comment>
<keyword evidence="10" id="KW-0067">ATP-binding</keyword>
<dbReference type="InterPro" id="IPR016120">
    <property type="entry name" value="Sig_transdc_His_kin_SpoOB"/>
</dbReference>
<keyword evidence="9 16" id="KW-0418">Kinase</keyword>
<evidence type="ECO:0000256" key="7">
    <source>
        <dbReference type="ARBA" id="ARBA00022692"/>
    </source>
</evidence>
<dbReference type="NCBIfam" id="NF008298">
    <property type="entry name" value="PRK11086.1"/>
    <property type="match status" value="1"/>
</dbReference>
<dbReference type="EC" id="2.7.13.3" evidence="3"/>
<keyword evidence="5" id="KW-0597">Phosphoprotein</keyword>
<evidence type="ECO:0000256" key="11">
    <source>
        <dbReference type="ARBA" id="ARBA00022989"/>
    </source>
</evidence>
<keyword evidence="17" id="KW-1185">Reference proteome</keyword>
<dbReference type="EMBL" id="JAGGLV010000026">
    <property type="protein sequence ID" value="MBP2115349.1"/>
    <property type="molecule type" value="Genomic_DNA"/>
</dbReference>
<dbReference type="PROSITE" id="PS50109">
    <property type="entry name" value="HIS_KIN"/>
    <property type="match status" value="1"/>
</dbReference>
<evidence type="ECO:0000256" key="12">
    <source>
        <dbReference type="ARBA" id="ARBA00023012"/>
    </source>
</evidence>
<comment type="subcellular location">
    <subcellularLocation>
        <location evidence="2">Cell membrane</location>
        <topology evidence="2">Multi-pass membrane protein</topology>
    </subcellularLocation>
</comment>
<evidence type="ECO:0000313" key="16">
    <source>
        <dbReference type="EMBL" id="MBP2115349.1"/>
    </source>
</evidence>
<dbReference type="InterPro" id="IPR036890">
    <property type="entry name" value="HATPase_C_sf"/>
</dbReference>
<keyword evidence="8" id="KW-0547">Nucleotide-binding</keyword>
<keyword evidence="4" id="KW-1003">Cell membrane</keyword>
<evidence type="ECO:0000256" key="6">
    <source>
        <dbReference type="ARBA" id="ARBA00022679"/>
    </source>
</evidence>
<dbReference type="SUPFAM" id="SSF55890">
    <property type="entry name" value="Sporulation response regulatory protein Spo0B"/>
    <property type="match status" value="1"/>
</dbReference>
<evidence type="ECO:0000256" key="4">
    <source>
        <dbReference type="ARBA" id="ARBA00022475"/>
    </source>
</evidence>
<evidence type="ECO:0000256" key="10">
    <source>
        <dbReference type="ARBA" id="ARBA00022840"/>
    </source>
</evidence>
<feature type="transmembrane region" description="Helical" evidence="14">
    <location>
        <begin position="12"/>
        <end position="32"/>
    </location>
</feature>
<dbReference type="PRINTS" id="PR00344">
    <property type="entry name" value="BCTRLSENSOR"/>
</dbReference>
<evidence type="ECO:0000256" key="1">
    <source>
        <dbReference type="ARBA" id="ARBA00000085"/>
    </source>
</evidence>
<dbReference type="RefSeq" id="WP_209878361.1">
    <property type="nucleotide sequence ID" value="NZ_JAGGLV010000026.1"/>
</dbReference>
<evidence type="ECO:0000256" key="14">
    <source>
        <dbReference type="SAM" id="Phobius"/>
    </source>
</evidence>
<gene>
    <name evidence="16" type="ORF">J2Z70_005536</name>
</gene>
<dbReference type="InterPro" id="IPR005467">
    <property type="entry name" value="His_kinase_dom"/>
</dbReference>
<protein>
    <recommendedName>
        <fullName evidence="3">histidine kinase</fullName>
        <ecNumber evidence="3">2.7.13.3</ecNumber>
    </recommendedName>
</protein>
<dbReference type="Pfam" id="PF02518">
    <property type="entry name" value="HATPase_c"/>
    <property type="match status" value="1"/>
</dbReference>